<evidence type="ECO:0000313" key="1">
    <source>
        <dbReference type="EMBL" id="KQK17298.1"/>
    </source>
</evidence>
<accession>A0A0Q3RWZ6</accession>
<dbReference type="EnsemblPlants" id="KQK17298">
    <property type="protein sequence ID" value="KQK17298"/>
    <property type="gene ID" value="BRADI_1g33535v3"/>
</dbReference>
<dbReference type="EMBL" id="CM000880">
    <property type="protein sequence ID" value="KQK17298.1"/>
    <property type="molecule type" value="Genomic_DNA"/>
</dbReference>
<proteinExistence type="predicted"/>
<gene>
    <name evidence="1" type="ORF">BRADI_1g33535v3</name>
</gene>
<reference evidence="1" key="2">
    <citation type="submission" date="2017-06" db="EMBL/GenBank/DDBJ databases">
        <title>WGS assembly of Brachypodium distachyon.</title>
        <authorList>
            <consortium name="The International Brachypodium Initiative"/>
            <person name="Lucas S."/>
            <person name="Harmon-Smith M."/>
            <person name="Lail K."/>
            <person name="Tice H."/>
            <person name="Grimwood J."/>
            <person name="Bruce D."/>
            <person name="Barry K."/>
            <person name="Shu S."/>
            <person name="Lindquist E."/>
            <person name="Wang M."/>
            <person name="Pitluck S."/>
            <person name="Vogel J.P."/>
            <person name="Garvin D.F."/>
            <person name="Mockler T.C."/>
            <person name="Schmutz J."/>
            <person name="Rokhsar D."/>
            <person name="Bevan M.W."/>
        </authorList>
    </citation>
    <scope>NUCLEOTIDE SEQUENCE</scope>
    <source>
        <strain evidence="1">Bd21</strain>
    </source>
</reference>
<organism evidence="1">
    <name type="scientific">Brachypodium distachyon</name>
    <name type="common">Purple false brome</name>
    <name type="synonym">Trachynia distachya</name>
    <dbReference type="NCBI Taxonomy" id="15368"/>
    <lineage>
        <taxon>Eukaryota</taxon>
        <taxon>Viridiplantae</taxon>
        <taxon>Streptophyta</taxon>
        <taxon>Embryophyta</taxon>
        <taxon>Tracheophyta</taxon>
        <taxon>Spermatophyta</taxon>
        <taxon>Magnoliopsida</taxon>
        <taxon>Liliopsida</taxon>
        <taxon>Poales</taxon>
        <taxon>Poaceae</taxon>
        <taxon>BOP clade</taxon>
        <taxon>Pooideae</taxon>
        <taxon>Stipodae</taxon>
        <taxon>Brachypodieae</taxon>
        <taxon>Brachypodium</taxon>
    </lineage>
</organism>
<protein>
    <submittedName>
        <fullName evidence="1 2">Uncharacterized protein</fullName>
    </submittedName>
</protein>
<dbReference type="Gramene" id="KQK17298">
    <property type="protein sequence ID" value="KQK17298"/>
    <property type="gene ID" value="BRADI_1g33535v3"/>
</dbReference>
<keyword evidence="3" id="KW-1185">Reference proteome</keyword>
<dbReference type="Proteomes" id="UP000008810">
    <property type="component" value="Chromosome 1"/>
</dbReference>
<reference evidence="1 2" key="1">
    <citation type="journal article" date="2010" name="Nature">
        <title>Genome sequencing and analysis of the model grass Brachypodium distachyon.</title>
        <authorList>
            <consortium name="International Brachypodium Initiative"/>
        </authorList>
    </citation>
    <scope>NUCLEOTIDE SEQUENCE [LARGE SCALE GENOMIC DNA]</scope>
    <source>
        <strain evidence="1 2">Bd21</strain>
    </source>
</reference>
<reference evidence="2" key="3">
    <citation type="submission" date="2018-08" db="UniProtKB">
        <authorList>
            <consortium name="EnsemblPlants"/>
        </authorList>
    </citation>
    <scope>IDENTIFICATION</scope>
    <source>
        <strain evidence="2">cv. Bd21</strain>
    </source>
</reference>
<dbReference type="AlphaFoldDB" id="A0A0Q3RWZ6"/>
<evidence type="ECO:0000313" key="2">
    <source>
        <dbReference type="EnsemblPlants" id="KQK17298"/>
    </source>
</evidence>
<name>A0A0Q3RWZ6_BRADI</name>
<evidence type="ECO:0000313" key="3">
    <source>
        <dbReference type="Proteomes" id="UP000008810"/>
    </source>
</evidence>
<sequence>MQQIKRFAEKSLLLSSGRESCQFWALRKRGFSLGNCGLHVLGFNQRQVPFQASAWNHFVLGSCFPAHVYTHLVMVL</sequence>
<dbReference type="InParanoid" id="A0A0Q3RWZ6"/>